<keyword evidence="4" id="KW-1185">Reference proteome</keyword>
<gene>
    <name evidence="3" type="ORF">PLXY2_LOCUS56</name>
</gene>
<organism evidence="3 4">
    <name type="scientific">Plutella xylostella</name>
    <name type="common">Diamondback moth</name>
    <name type="synonym">Plutella maculipennis</name>
    <dbReference type="NCBI Taxonomy" id="51655"/>
    <lineage>
        <taxon>Eukaryota</taxon>
        <taxon>Metazoa</taxon>
        <taxon>Ecdysozoa</taxon>
        <taxon>Arthropoda</taxon>
        <taxon>Hexapoda</taxon>
        <taxon>Insecta</taxon>
        <taxon>Pterygota</taxon>
        <taxon>Neoptera</taxon>
        <taxon>Endopterygota</taxon>
        <taxon>Lepidoptera</taxon>
        <taxon>Glossata</taxon>
        <taxon>Ditrysia</taxon>
        <taxon>Yponomeutoidea</taxon>
        <taxon>Plutellidae</taxon>
        <taxon>Plutella</taxon>
    </lineage>
</organism>
<comment type="caution">
    <text evidence="3">The sequence shown here is derived from an EMBL/GenBank/DDBJ whole genome shotgun (WGS) entry which is preliminary data.</text>
</comment>
<feature type="region of interest" description="Disordered" evidence="1">
    <location>
        <begin position="1"/>
        <end position="50"/>
    </location>
</feature>
<feature type="compositionally biased region" description="Polar residues" evidence="1">
    <location>
        <begin position="362"/>
        <end position="376"/>
    </location>
</feature>
<reference evidence="3" key="1">
    <citation type="submission" date="2020-11" db="EMBL/GenBank/DDBJ databases">
        <authorList>
            <person name="Whiteford S."/>
        </authorList>
    </citation>
    <scope>NUCLEOTIDE SEQUENCE</scope>
</reference>
<dbReference type="EMBL" id="CAJHNJ030000001">
    <property type="protein sequence ID" value="CAG9087526.1"/>
    <property type="molecule type" value="Genomic_DNA"/>
</dbReference>
<name>A0A8S4D1K7_PLUXY</name>
<dbReference type="Proteomes" id="UP000653454">
    <property type="component" value="Unassembled WGS sequence"/>
</dbReference>
<sequence length="436" mass="49720">MLHSPKKKNLPEDPTKATGRNSPSTSAQQKTGQTNTAYKQPNLPLSSNEVNKINLDPENQIVNTENDWQTVPILRRDVNRYKRKRVSGSPESDTPVRNQYAGLQVDEEPINNGTQKTQVSKPPPIVLYGINDIAKLCEVIDKTLQKSQYTFKIVTKNQLRISCDTIDSYKKLMCLTREKGLIGHTFTRKDERPYRIVIKDLHPSTPVEAIKEEIESTGNTIVGEIINARYGPEKTPTYTWFVNLAPHPKNAEIKKLKYIYHTSVKIEDPRRTSTIAQCKRCQQYGHTRNYCMRPYRCVKCAEDHNTTDCPKKDRTTPAKCALCLGDHPANYRGCKVRLEIQKRKMSRPQLKRQQTETNKTTITGKDFNTNFPTTENIPPRENYRSYADATIGNKNPTNCSNLETILSKQAEKLDRLIDQMGVLMGLLTTIVTKLIP</sequence>
<evidence type="ECO:0000259" key="2">
    <source>
        <dbReference type="Pfam" id="PF07530"/>
    </source>
</evidence>
<dbReference type="InterPro" id="IPR006579">
    <property type="entry name" value="Pre_C2HC_dom"/>
</dbReference>
<feature type="domain" description="Pre-C2HC" evidence="2">
    <location>
        <begin position="209"/>
        <end position="274"/>
    </location>
</feature>
<evidence type="ECO:0000256" key="1">
    <source>
        <dbReference type="SAM" id="MobiDB-lite"/>
    </source>
</evidence>
<feature type="region of interest" description="Disordered" evidence="1">
    <location>
        <begin position="362"/>
        <end position="381"/>
    </location>
</feature>
<feature type="compositionally biased region" description="Polar residues" evidence="1">
    <location>
        <begin position="18"/>
        <end position="50"/>
    </location>
</feature>
<accession>A0A8S4D1K7</accession>
<dbReference type="AlphaFoldDB" id="A0A8S4D1K7"/>
<evidence type="ECO:0000313" key="4">
    <source>
        <dbReference type="Proteomes" id="UP000653454"/>
    </source>
</evidence>
<evidence type="ECO:0000313" key="3">
    <source>
        <dbReference type="EMBL" id="CAG9087526.1"/>
    </source>
</evidence>
<protein>
    <submittedName>
        <fullName evidence="3">(diamondback moth) hypothetical protein</fullName>
    </submittedName>
</protein>
<dbReference type="Pfam" id="PF07530">
    <property type="entry name" value="PRE_C2HC"/>
    <property type="match status" value="1"/>
</dbReference>
<proteinExistence type="predicted"/>